<gene>
    <name evidence="11" type="ORF">EJO50_06775</name>
</gene>
<protein>
    <submittedName>
        <fullName evidence="11">FAD-dependent oxidoreductase</fullName>
    </submittedName>
</protein>
<dbReference type="PANTHER" id="PTHR13847:SF283">
    <property type="entry name" value="TRNA 5-METHYLAMINOMETHYL-2-THIOURIDINE BIOSYNTHESIS BIFUNCTIONAL PROTEIN MNMC"/>
    <property type="match status" value="1"/>
</dbReference>
<dbReference type="KEGG" id="iod:EJO50_06775"/>
<dbReference type="NCBIfam" id="TIGR03197">
    <property type="entry name" value="MnmC_Cterm"/>
    <property type="match status" value="1"/>
</dbReference>
<keyword evidence="1" id="KW-0963">Cytoplasm</keyword>
<dbReference type="GO" id="GO:0032259">
    <property type="term" value="P:methylation"/>
    <property type="evidence" value="ECO:0007669"/>
    <property type="project" value="UniProtKB-KW"/>
</dbReference>
<name>A0A3S8ZRS5_9NEIS</name>
<evidence type="ECO:0000313" key="12">
    <source>
        <dbReference type="Proteomes" id="UP000282438"/>
    </source>
</evidence>
<evidence type="ECO:0000256" key="2">
    <source>
        <dbReference type="ARBA" id="ARBA00022603"/>
    </source>
</evidence>
<keyword evidence="7" id="KW-0274">FAD</keyword>
<evidence type="ECO:0000256" key="4">
    <source>
        <dbReference type="ARBA" id="ARBA00022679"/>
    </source>
</evidence>
<keyword evidence="12" id="KW-1185">Reference proteome</keyword>
<dbReference type="SUPFAM" id="SSF51905">
    <property type="entry name" value="FAD/NAD(P)-binding domain"/>
    <property type="match status" value="1"/>
</dbReference>
<evidence type="ECO:0000256" key="3">
    <source>
        <dbReference type="ARBA" id="ARBA00022630"/>
    </source>
</evidence>
<proteinExistence type="predicted"/>
<dbReference type="GO" id="GO:0008168">
    <property type="term" value="F:methyltransferase activity"/>
    <property type="evidence" value="ECO:0007669"/>
    <property type="project" value="UniProtKB-KW"/>
</dbReference>
<dbReference type="RefSeq" id="WP_125972674.1">
    <property type="nucleotide sequence ID" value="NZ_CP034433.1"/>
</dbReference>
<dbReference type="InterPro" id="IPR036188">
    <property type="entry name" value="FAD/NAD-bd_sf"/>
</dbReference>
<keyword evidence="2" id="KW-0489">Methyltransferase</keyword>
<keyword evidence="9" id="KW-0511">Multifunctional enzyme</keyword>
<keyword evidence="4" id="KW-0808">Transferase</keyword>
<dbReference type="AlphaFoldDB" id="A0A3S8ZRS5"/>
<dbReference type="GO" id="GO:0016645">
    <property type="term" value="F:oxidoreductase activity, acting on the CH-NH group of donors"/>
    <property type="evidence" value="ECO:0007669"/>
    <property type="project" value="InterPro"/>
</dbReference>
<keyword evidence="6" id="KW-0819">tRNA processing</keyword>
<dbReference type="Gene3D" id="3.30.9.10">
    <property type="entry name" value="D-Amino Acid Oxidase, subunit A, domain 2"/>
    <property type="match status" value="1"/>
</dbReference>
<dbReference type="Gene3D" id="3.50.50.60">
    <property type="entry name" value="FAD/NAD(P)-binding domain"/>
    <property type="match status" value="1"/>
</dbReference>
<feature type="domain" description="FAD dependent oxidoreductase" evidence="10">
    <location>
        <begin position="193"/>
        <end position="537"/>
    </location>
</feature>
<evidence type="ECO:0000313" key="11">
    <source>
        <dbReference type="EMBL" id="AZN36210.1"/>
    </source>
</evidence>
<keyword evidence="5" id="KW-0949">S-adenosyl-L-methionine</keyword>
<evidence type="ECO:0000256" key="5">
    <source>
        <dbReference type="ARBA" id="ARBA00022691"/>
    </source>
</evidence>
<evidence type="ECO:0000256" key="6">
    <source>
        <dbReference type="ARBA" id="ARBA00022694"/>
    </source>
</evidence>
<evidence type="ECO:0000256" key="7">
    <source>
        <dbReference type="ARBA" id="ARBA00022827"/>
    </source>
</evidence>
<dbReference type="InterPro" id="IPR006076">
    <property type="entry name" value="FAD-dep_OxRdtase"/>
</dbReference>
<dbReference type="Proteomes" id="UP000282438">
    <property type="component" value="Chromosome"/>
</dbReference>
<sequence>MTTPHDFLARHHLPNRWQEKDRFVLLQFDFADGADFLQAWQMWQQDPQRSQRFYYFAMINAASLAACPLPELTTLHAELAGKWPALQRGFQRIHLENGTLILTLMWGEPLAQLRSLNATLDAADLNTPDLSTAHYKALWRLSGTSTRVVTCKKYGEAHLKSAGYLLEDFGDYLAGPCMRPPFDKSPKHPHHAMIIGAGLAGVSIAERLAARGWKIDLLEAQSEIATQSSGNHAGLFHPGASRDDNISARLSRAGCAETRQHLAKLPSEGVDAFFGIDGILQVAKDDAQARLMQDIAKNFPPEILSWMAQDAAAAQVGERPSHGGWWFPQGGWANPASVCHASLALWPEQIQLHCNSHVAHLVQTPDGWRALGLDGLALAAAPVLIIANATEALALLPKLELPLSKTLRSTTLIPALAVPRYSLTGSGYITPAFRGYRCIGAAEVSNGNLSFAEQRNLAELQALLPALAPSQSAGSRACYRPNSLDRLPLAGALPDPQSITGAIHQLHQIPRLKNAYCLLGLGSRGLSWATLAAETLACQLNQDPIPIETDLQQAIDPARFLLRKYRHNNNFPV</sequence>
<accession>A0A3S8ZRS5</accession>
<dbReference type="Gene3D" id="3.40.50.150">
    <property type="entry name" value="Vaccinia Virus protein VP39"/>
    <property type="match status" value="1"/>
</dbReference>
<dbReference type="InterPro" id="IPR017610">
    <property type="entry name" value="tRNA_S-uridine_synth_MnmC_C"/>
</dbReference>
<dbReference type="InterPro" id="IPR029063">
    <property type="entry name" value="SAM-dependent_MTases_sf"/>
</dbReference>
<organism evidence="11 12">
    <name type="scientific">Iodobacter ciconiae</name>
    <dbReference type="NCBI Taxonomy" id="2496266"/>
    <lineage>
        <taxon>Bacteria</taxon>
        <taxon>Pseudomonadati</taxon>
        <taxon>Pseudomonadota</taxon>
        <taxon>Betaproteobacteria</taxon>
        <taxon>Neisseriales</taxon>
        <taxon>Chitinibacteraceae</taxon>
        <taxon>Iodobacter</taxon>
    </lineage>
</organism>
<evidence type="ECO:0000256" key="9">
    <source>
        <dbReference type="ARBA" id="ARBA00023268"/>
    </source>
</evidence>
<dbReference type="OrthoDB" id="9786494at2"/>
<reference evidence="11 12" key="1">
    <citation type="submission" date="2018-12" db="EMBL/GenBank/DDBJ databases">
        <title>Complete genome sequence of Iodobacter sp. H11R3.</title>
        <authorList>
            <person name="Bae J.-W."/>
        </authorList>
    </citation>
    <scope>NUCLEOTIDE SEQUENCE [LARGE SCALE GENOMIC DNA]</scope>
    <source>
        <strain evidence="11 12">H11R3</strain>
    </source>
</reference>
<dbReference type="EMBL" id="CP034433">
    <property type="protein sequence ID" value="AZN36210.1"/>
    <property type="molecule type" value="Genomic_DNA"/>
</dbReference>
<keyword evidence="3" id="KW-0285">Flavoprotein</keyword>
<evidence type="ECO:0000256" key="1">
    <source>
        <dbReference type="ARBA" id="ARBA00022490"/>
    </source>
</evidence>
<evidence type="ECO:0000259" key="10">
    <source>
        <dbReference type="Pfam" id="PF01266"/>
    </source>
</evidence>
<dbReference type="GO" id="GO:0008033">
    <property type="term" value="P:tRNA processing"/>
    <property type="evidence" value="ECO:0007669"/>
    <property type="project" value="UniProtKB-KW"/>
</dbReference>
<evidence type="ECO:0000256" key="8">
    <source>
        <dbReference type="ARBA" id="ARBA00023002"/>
    </source>
</evidence>
<dbReference type="Pfam" id="PF01266">
    <property type="entry name" value="DAO"/>
    <property type="match status" value="1"/>
</dbReference>
<dbReference type="GO" id="GO:0005737">
    <property type="term" value="C:cytoplasm"/>
    <property type="evidence" value="ECO:0007669"/>
    <property type="project" value="TreeGrafter"/>
</dbReference>
<dbReference type="PANTHER" id="PTHR13847">
    <property type="entry name" value="SARCOSINE DEHYDROGENASE-RELATED"/>
    <property type="match status" value="1"/>
</dbReference>
<keyword evidence="8" id="KW-0560">Oxidoreductase</keyword>